<feature type="transmembrane region" description="Helical" evidence="1">
    <location>
        <begin position="97"/>
        <end position="118"/>
    </location>
</feature>
<keyword evidence="2" id="KW-0547">Nucleotide-binding</keyword>
<dbReference type="OMA" id="AMRFINK"/>
<keyword evidence="2" id="KW-0067">ATP-binding</keyword>
<dbReference type="eggNOG" id="KOG0065">
    <property type="taxonomic scope" value="Eukaryota"/>
</dbReference>
<keyword evidence="1" id="KW-0472">Membrane</keyword>
<proteinExistence type="predicted"/>
<dbReference type="InParanoid" id="D0NDC3"/>
<name>D0NDC3_PHYIT</name>
<evidence type="ECO:0000313" key="3">
    <source>
        <dbReference type="Proteomes" id="UP000006643"/>
    </source>
</evidence>
<dbReference type="RefSeq" id="XP_002902910.1">
    <property type="nucleotide sequence ID" value="XM_002902864.1"/>
</dbReference>
<dbReference type="GeneID" id="9461964"/>
<evidence type="ECO:0000313" key="2">
    <source>
        <dbReference type="EMBL" id="EEY56080.1"/>
    </source>
</evidence>
<dbReference type="EMBL" id="DS028133">
    <property type="protein sequence ID" value="EEY56080.1"/>
    <property type="molecule type" value="Genomic_DNA"/>
</dbReference>
<dbReference type="KEGG" id="pif:PITG_08854"/>
<dbReference type="AlphaFoldDB" id="D0NDC3"/>
<dbReference type="Proteomes" id="UP000006643">
    <property type="component" value="Unassembled WGS sequence"/>
</dbReference>
<evidence type="ECO:0000256" key="1">
    <source>
        <dbReference type="SAM" id="Phobius"/>
    </source>
</evidence>
<sequence length="123" mass="13907">MMFMGFTPPAKAIPSGYTWLYKISPPKYPLSTMVSLVFAECDDLPTWDETAQSYVNVGSQLGCKPMANAPVTEGHTTLKEYTEDHFGMKHDRIARNFAVVVPIIAIYRVFGLLAMRFINKQKR</sequence>
<reference evidence="2" key="1">
    <citation type="submission" date="2006-10" db="EMBL/GenBank/DDBJ databases">
        <title>Annotation of Phytophthora infestans T30-4.</title>
        <authorList>
            <consortium name="The Broad Institute Genome Sequencing Platform"/>
            <person name="Nusbaum C."/>
            <person name="Haas B."/>
            <person name="Kamoun S."/>
            <person name="Fry W."/>
            <person name="Judelson H."/>
            <person name="Ristaino J."/>
            <person name="Govers F."/>
            <person name="Whisson S."/>
            <person name="Birch P."/>
            <person name="Birren B."/>
            <person name="Lander E."/>
            <person name="Galagan J."/>
            <person name="Zody M."/>
            <person name="Devon K."/>
            <person name="O'Neil K."/>
            <person name="Zembek L."/>
            <person name="Anderson S."/>
            <person name="Jaffe D."/>
            <person name="Butler J."/>
            <person name="Alvarez P."/>
            <person name="Gnerre S."/>
            <person name="Grabherr M."/>
            <person name="Mauceli E."/>
            <person name="Brockman W."/>
            <person name="Young S."/>
            <person name="LaButti K."/>
            <person name="Sykes S."/>
            <person name="DeCaprio D."/>
            <person name="Crawford M."/>
            <person name="Koehrsen M."/>
            <person name="Engels R."/>
            <person name="Montgomery P."/>
            <person name="Pearson M."/>
            <person name="Howarth C."/>
            <person name="Larson L."/>
            <person name="White J."/>
            <person name="O'Leary S."/>
            <person name="Kodira C."/>
            <person name="Zeng Q."/>
            <person name="Yandava C."/>
            <person name="Alvarado L."/>
        </authorList>
    </citation>
    <scope>NUCLEOTIDE SEQUENCE</scope>
    <source>
        <strain evidence="2">T30-4</strain>
    </source>
</reference>
<protein>
    <submittedName>
        <fullName evidence="2">ATP-binding Cassette (ABC) superfamily</fullName>
    </submittedName>
</protein>
<dbReference type="OrthoDB" id="115248at2759"/>
<organism evidence="2 3">
    <name type="scientific">Phytophthora infestans (strain T30-4)</name>
    <name type="common">Potato late blight agent</name>
    <dbReference type="NCBI Taxonomy" id="403677"/>
    <lineage>
        <taxon>Eukaryota</taxon>
        <taxon>Sar</taxon>
        <taxon>Stramenopiles</taxon>
        <taxon>Oomycota</taxon>
        <taxon>Peronosporomycetes</taxon>
        <taxon>Peronosporales</taxon>
        <taxon>Peronosporaceae</taxon>
        <taxon>Phytophthora</taxon>
    </lineage>
</organism>
<dbReference type="HOGENOM" id="CLU_000604_35_2_1"/>
<keyword evidence="1" id="KW-0812">Transmembrane</keyword>
<accession>D0NDC3</accession>
<dbReference type="GO" id="GO:0005524">
    <property type="term" value="F:ATP binding"/>
    <property type="evidence" value="ECO:0007669"/>
    <property type="project" value="UniProtKB-KW"/>
</dbReference>
<dbReference type="VEuPathDB" id="FungiDB:PITG_08854"/>
<gene>
    <name evidence="2" type="ORF">PITG_08854</name>
</gene>
<keyword evidence="1" id="KW-1133">Transmembrane helix</keyword>
<keyword evidence="3" id="KW-1185">Reference proteome</keyword>